<proteinExistence type="predicted"/>
<accession>A0A3M7R9N1</accession>
<comment type="caution">
    <text evidence="1">The sequence shown here is derived from an EMBL/GenBank/DDBJ whole genome shotgun (WGS) entry which is preliminary data.</text>
</comment>
<dbReference type="EMBL" id="REGN01003915">
    <property type="protein sequence ID" value="RNA20141.1"/>
    <property type="molecule type" value="Genomic_DNA"/>
</dbReference>
<reference evidence="1 2" key="1">
    <citation type="journal article" date="2018" name="Sci. Rep.">
        <title>Genomic signatures of local adaptation to the degree of environmental predictability in rotifers.</title>
        <authorList>
            <person name="Franch-Gras L."/>
            <person name="Hahn C."/>
            <person name="Garcia-Roger E.M."/>
            <person name="Carmona M.J."/>
            <person name="Serra M."/>
            <person name="Gomez A."/>
        </authorList>
    </citation>
    <scope>NUCLEOTIDE SEQUENCE [LARGE SCALE GENOMIC DNA]</scope>
    <source>
        <strain evidence="1">HYR1</strain>
    </source>
</reference>
<gene>
    <name evidence="1" type="ORF">BpHYR1_028289</name>
</gene>
<sequence length="91" mass="10212">MKHVEAVKENNPSGHDNEQMSWLTYSPIVLPQSIRNRAPSRLYRASRSGSMPSRCEGVLANSALLKYQKGILGSELGDVRVGVFLLFYFLK</sequence>
<dbReference type="AlphaFoldDB" id="A0A3M7R9N1"/>
<dbReference type="Proteomes" id="UP000276133">
    <property type="component" value="Unassembled WGS sequence"/>
</dbReference>
<name>A0A3M7R9N1_BRAPC</name>
<protein>
    <submittedName>
        <fullName evidence="1">Uncharacterized protein</fullName>
    </submittedName>
</protein>
<organism evidence="1 2">
    <name type="scientific">Brachionus plicatilis</name>
    <name type="common">Marine rotifer</name>
    <name type="synonym">Brachionus muelleri</name>
    <dbReference type="NCBI Taxonomy" id="10195"/>
    <lineage>
        <taxon>Eukaryota</taxon>
        <taxon>Metazoa</taxon>
        <taxon>Spiralia</taxon>
        <taxon>Gnathifera</taxon>
        <taxon>Rotifera</taxon>
        <taxon>Eurotatoria</taxon>
        <taxon>Monogononta</taxon>
        <taxon>Pseudotrocha</taxon>
        <taxon>Ploima</taxon>
        <taxon>Brachionidae</taxon>
        <taxon>Brachionus</taxon>
    </lineage>
</organism>
<evidence type="ECO:0000313" key="1">
    <source>
        <dbReference type="EMBL" id="RNA20141.1"/>
    </source>
</evidence>
<keyword evidence="2" id="KW-1185">Reference proteome</keyword>
<evidence type="ECO:0000313" key="2">
    <source>
        <dbReference type="Proteomes" id="UP000276133"/>
    </source>
</evidence>